<keyword evidence="2" id="KW-1185">Reference proteome</keyword>
<dbReference type="PANTHER" id="PTHR30348">
    <property type="entry name" value="UNCHARACTERIZED PROTEIN YECE"/>
    <property type="match status" value="1"/>
</dbReference>
<dbReference type="Proteomes" id="UP000677913">
    <property type="component" value="Unassembled WGS sequence"/>
</dbReference>
<name>A0A8J8BC49_9ACTN</name>
<gene>
    <name evidence="1" type="ORF">KGA66_08895</name>
</gene>
<evidence type="ECO:0000313" key="1">
    <source>
        <dbReference type="EMBL" id="MBS2963160.1"/>
    </source>
</evidence>
<dbReference type="RefSeq" id="WP_211466589.1">
    <property type="nucleotide sequence ID" value="NZ_JAGSXH010000021.1"/>
</dbReference>
<organism evidence="1 2">
    <name type="scientific">Actinocrinis puniceicyclus</name>
    <dbReference type="NCBI Taxonomy" id="977794"/>
    <lineage>
        <taxon>Bacteria</taxon>
        <taxon>Bacillati</taxon>
        <taxon>Actinomycetota</taxon>
        <taxon>Actinomycetes</taxon>
        <taxon>Catenulisporales</taxon>
        <taxon>Actinospicaceae</taxon>
        <taxon>Actinocrinis</taxon>
    </lineage>
</organism>
<dbReference type="AlphaFoldDB" id="A0A8J8BC49"/>
<reference evidence="1" key="1">
    <citation type="submission" date="2021-04" db="EMBL/GenBank/DDBJ databases">
        <title>Genome based classification of Actinospica acidithermotolerans sp. nov., an actinobacterium isolated from an Indonesian hot spring.</title>
        <authorList>
            <person name="Kusuma A.B."/>
            <person name="Putra K.E."/>
            <person name="Nafisah S."/>
            <person name="Loh J."/>
            <person name="Nouioui I."/>
            <person name="Goodfellow M."/>
        </authorList>
    </citation>
    <scope>NUCLEOTIDE SEQUENCE</scope>
    <source>
        <strain evidence="1">DSM 45618</strain>
    </source>
</reference>
<comment type="caution">
    <text evidence="1">The sequence shown here is derived from an EMBL/GenBank/DDBJ whole genome shotgun (WGS) entry which is preliminary data.</text>
</comment>
<accession>A0A8J8BC49</accession>
<dbReference type="SUPFAM" id="SSF117396">
    <property type="entry name" value="TM1631-like"/>
    <property type="match status" value="1"/>
</dbReference>
<proteinExistence type="predicted"/>
<evidence type="ECO:0000313" key="2">
    <source>
        <dbReference type="Proteomes" id="UP000677913"/>
    </source>
</evidence>
<dbReference type="Pfam" id="PF01904">
    <property type="entry name" value="DUF72"/>
    <property type="match status" value="1"/>
</dbReference>
<sequence length="289" mass="31427">MPILVGTAGWADSDLIASGWYPPQARTPAGRLRHYAGLFPLAEADSPYYAIPNTAVVRGWAEHTPEGFVMDVKAYSLFTGHRTPVASLPPELRELAAGHAWIRGDGAPKELLDETWIRFHQAVEPLRAAGRLGLVVLQFPASCRPGPRGERMVTEALSRCAPLAAAVEFRHGSWLDPRDRDRALGLLREHGAALVCVDMPQEHPGAMPLLLAATADTALVRLHGRSAQWSGGDKRERYRHEYTAAELDDWARRARELSRLAGSVHVVCNNCCGGAAQRAAAGLLDRLSG</sequence>
<dbReference type="Gene3D" id="3.20.20.410">
    <property type="entry name" value="Protein of unknown function UPF0759"/>
    <property type="match status" value="1"/>
</dbReference>
<dbReference type="InterPro" id="IPR002763">
    <property type="entry name" value="DUF72"/>
</dbReference>
<dbReference type="InterPro" id="IPR036520">
    <property type="entry name" value="UPF0759_sf"/>
</dbReference>
<dbReference type="EMBL" id="JAGSXH010000021">
    <property type="protein sequence ID" value="MBS2963160.1"/>
    <property type="molecule type" value="Genomic_DNA"/>
</dbReference>
<dbReference type="PANTHER" id="PTHR30348:SF13">
    <property type="entry name" value="UPF0759 PROTEIN YUNF"/>
    <property type="match status" value="1"/>
</dbReference>
<protein>
    <submittedName>
        <fullName evidence="1">DUF72 domain-containing protein</fullName>
    </submittedName>
</protein>